<dbReference type="InterPro" id="IPR001878">
    <property type="entry name" value="Znf_CCHC"/>
</dbReference>
<comment type="similarity">
    <text evidence="2 10">Belongs to the eIF-2B alpha/beta/delta subunits family.</text>
</comment>
<feature type="compositionally biased region" description="Polar residues" evidence="11">
    <location>
        <begin position="277"/>
        <end position="298"/>
    </location>
</feature>
<keyword evidence="9" id="KW-0862">Zinc</keyword>
<organism evidence="13 14">
    <name type="scientific">Nesidiocoris tenuis</name>
    <dbReference type="NCBI Taxonomy" id="355587"/>
    <lineage>
        <taxon>Eukaryota</taxon>
        <taxon>Metazoa</taxon>
        <taxon>Ecdysozoa</taxon>
        <taxon>Arthropoda</taxon>
        <taxon>Hexapoda</taxon>
        <taxon>Insecta</taxon>
        <taxon>Pterygota</taxon>
        <taxon>Neoptera</taxon>
        <taxon>Paraneoptera</taxon>
        <taxon>Hemiptera</taxon>
        <taxon>Heteroptera</taxon>
        <taxon>Panheteroptera</taxon>
        <taxon>Cimicomorpha</taxon>
        <taxon>Miridae</taxon>
        <taxon>Dicyphina</taxon>
        <taxon>Nesidiocoris</taxon>
    </lineage>
</organism>
<dbReference type="InterPro" id="IPR037171">
    <property type="entry name" value="NagB/RpiA_transferase-like"/>
</dbReference>
<feature type="compositionally biased region" description="Polar residues" evidence="11">
    <location>
        <begin position="386"/>
        <end position="399"/>
    </location>
</feature>
<protein>
    <recommendedName>
        <fullName evidence="6">Translation initiation factor eIF2B subunit delta</fullName>
    </recommendedName>
    <alternativeName>
        <fullName evidence="7">eIF2B GDP-GTP exchange factor subunit delta</fullName>
    </alternativeName>
</protein>
<evidence type="ECO:0000256" key="6">
    <source>
        <dbReference type="ARBA" id="ARBA00044147"/>
    </source>
</evidence>
<accession>A0ABN7BE10</accession>
<dbReference type="PANTHER" id="PTHR10233">
    <property type="entry name" value="TRANSLATION INITIATION FACTOR EIF-2B"/>
    <property type="match status" value="1"/>
</dbReference>
<dbReference type="Pfam" id="PF14223">
    <property type="entry name" value="Retrotran_gag_2"/>
    <property type="match status" value="1"/>
</dbReference>
<evidence type="ECO:0000256" key="4">
    <source>
        <dbReference type="ARBA" id="ARBA00022540"/>
    </source>
</evidence>
<evidence type="ECO:0000256" key="8">
    <source>
        <dbReference type="ARBA" id="ARBA00046432"/>
    </source>
</evidence>
<evidence type="ECO:0000256" key="7">
    <source>
        <dbReference type="ARBA" id="ARBA00044356"/>
    </source>
</evidence>
<feature type="compositionally biased region" description="Basic and acidic residues" evidence="11">
    <location>
        <begin position="410"/>
        <end position="444"/>
    </location>
</feature>
<proteinExistence type="inferred from homology"/>
<feature type="domain" description="CCHC-type" evidence="12">
    <location>
        <begin position="192"/>
        <end position="206"/>
    </location>
</feature>
<dbReference type="GO" id="GO:0003743">
    <property type="term" value="F:translation initiation factor activity"/>
    <property type="evidence" value="ECO:0007669"/>
    <property type="project" value="UniProtKB-KW"/>
</dbReference>
<gene>
    <name evidence="13" type="ORF">NTJ_15429</name>
</gene>
<keyword evidence="4 13" id="KW-0396">Initiation factor</keyword>
<evidence type="ECO:0000313" key="14">
    <source>
        <dbReference type="Proteomes" id="UP001307889"/>
    </source>
</evidence>
<keyword evidence="5" id="KW-0648">Protein biosynthesis</keyword>
<evidence type="ECO:0000256" key="1">
    <source>
        <dbReference type="ARBA" id="ARBA00004514"/>
    </source>
</evidence>
<feature type="compositionally biased region" description="Polar residues" evidence="11">
    <location>
        <begin position="219"/>
        <end position="235"/>
    </location>
</feature>
<feature type="compositionally biased region" description="Polar residues" evidence="11">
    <location>
        <begin position="451"/>
        <end position="466"/>
    </location>
</feature>
<dbReference type="PROSITE" id="PS50158">
    <property type="entry name" value="ZF_CCHC"/>
    <property type="match status" value="1"/>
</dbReference>
<evidence type="ECO:0000256" key="3">
    <source>
        <dbReference type="ARBA" id="ARBA00022490"/>
    </source>
</evidence>
<evidence type="ECO:0000313" key="13">
    <source>
        <dbReference type="EMBL" id="BET02610.1"/>
    </source>
</evidence>
<dbReference type="Pfam" id="PF01008">
    <property type="entry name" value="IF-2B"/>
    <property type="match status" value="1"/>
</dbReference>
<evidence type="ECO:0000256" key="5">
    <source>
        <dbReference type="ARBA" id="ARBA00022917"/>
    </source>
</evidence>
<comment type="subunit">
    <text evidence="8">Component of the translation initiation factor 2B (eIF2B) complex which is a heterodecamer of two sets of five different subunits: alpha, beta, gamma, delta and epsilon. Subunits alpha, beta and delta comprise a regulatory subcomplex and subunits epsilon and gamma comprise a catalytic subcomplex. Within the complex, the hexameric regulatory complex resides at the center, with the two heterodimeric catalytic subcomplexes bound on opposite sides.</text>
</comment>
<evidence type="ECO:0000256" key="11">
    <source>
        <dbReference type="SAM" id="MobiDB-lite"/>
    </source>
</evidence>
<comment type="subcellular location">
    <subcellularLocation>
        <location evidence="1">Cytoplasm</location>
        <location evidence="1">Cytosol</location>
    </subcellularLocation>
</comment>
<feature type="compositionally biased region" description="Basic and acidic residues" evidence="11">
    <location>
        <begin position="348"/>
        <end position="364"/>
    </location>
</feature>
<evidence type="ECO:0000259" key="12">
    <source>
        <dbReference type="PROSITE" id="PS50158"/>
    </source>
</evidence>
<dbReference type="Proteomes" id="UP001307889">
    <property type="component" value="Chromosome 14"/>
</dbReference>
<dbReference type="EMBL" id="AP028922">
    <property type="protein sequence ID" value="BET02610.1"/>
    <property type="molecule type" value="Genomic_DNA"/>
</dbReference>
<dbReference type="Gene3D" id="3.40.50.10470">
    <property type="entry name" value="Translation initiation factor eif-2b, domain 2"/>
    <property type="match status" value="1"/>
</dbReference>
<keyword evidence="9" id="KW-0479">Metal-binding</keyword>
<sequence length="826" mass="90084">MATSDSSEFQSNQYSIVPFDGKDFDNWAFRVRTTLAELDLETILDEESDDPEWKSKDAKAKSVLVSCIADTHLHHVKGQSSSKAMMDNLASKFSPSSIPAQMSAWRKLLAMSYDGRSALVDYLTKFEAILDELESAGCLISDDYKICCILSSMPESYSRILESADSVTLDQVKSKILQSKLPTQLKADNDIRCYYCGVSGHQRWNCWKLKKKWLNEQLSTNGNGSQLTKADNPSRNNEQNQSGGNGQSGGGKKVKGKHQRRNWKAKKRPNDGDAAINETQPSETAGNSEATGAANDQQPKSEEPAGQKEQSEEPAGQKEQSEEPAGQKEQSEEPAGQSGTEKPGAMEAEGKSREEIKSQREAKKLAKLAKKNKSSAGDKENAGDAQETNAQESSQQNAISADGKNAADAPAKKSNAELKAERRQKQEAQRALKEALKKEAENNKNKTANAPASQNAAKKPAKQNQPPEKIPETGKPIAKPPAQVAKTTTVSSNQPKLLSHLQISSKIPPQQIFQNVHPAIVELGAQYAARVVSGSNARCVALLHALKKVIADFSTPREKEFSRAMEERLNDSMTYLNYYRQASVSMTNALKHVKSHLTQLATEEISDEEARRKLLDAIDTFIKEQIDVAGEAICNSIAKKISNGDTIAIYGCSSLLLRILVESHNEGKDFEVVVVDGGPLYEGREMCRRLAAENIKCTYVLLPAFSYVVGQTTKVLLGAHALLANGCVMSRSGTALVAMVAKAHNVAVIVCCETYKFCERAQADAFVHNELGPPDNGKGPPSFSLMYDITPPSLVDAVATELAILPCTSVPVVLRLKPSDVSPYYY</sequence>
<dbReference type="InterPro" id="IPR042529">
    <property type="entry name" value="IF_2B-like_C"/>
</dbReference>
<dbReference type="PANTHER" id="PTHR10233:SF14">
    <property type="entry name" value="TRANSLATION INITIATION FACTOR EIF-2B SUBUNIT DELTA"/>
    <property type="match status" value="1"/>
</dbReference>
<keyword evidence="14" id="KW-1185">Reference proteome</keyword>
<evidence type="ECO:0000256" key="10">
    <source>
        <dbReference type="RuleBase" id="RU003814"/>
    </source>
</evidence>
<reference evidence="13 14" key="1">
    <citation type="submission" date="2023-09" db="EMBL/GenBank/DDBJ databases">
        <title>Nesidiocoris tenuis whole genome shotgun sequence.</title>
        <authorList>
            <person name="Shibata T."/>
            <person name="Shimoda M."/>
            <person name="Kobayashi T."/>
            <person name="Uehara T."/>
        </authorList>
    </citation>
    <scope>NUCLEOTIDE SEQUENCE [LARGE SCALE GENOMIC DNA]</scope>
    <source>
        <strain evidence="13 14">Japan</strain>
    </source>
</reference>
<evidence type="ECO:0000256" key="9">
    <source>
        <dbReference type="PROSITE-ProRule" id="PRU00047"/>
    </source>
</evidence>
<keyword evidence="3" id="KW-0963">Cytoplasm</keyword>
<dbReference type="SUPFAM" id="SSF100950">
    <property type="entry name" value="NagB/RpiA/CoA transferase-like"/>
    <property type="match status" value="1"/>
</dbReference>
<keyword evidence="9" id="KW-0863">Zinc-finger</keyword>
<evidence type="ECO:0000256" key="2">
    <source>
        <dbReference type="ARBA" id="ARBA00007251"/>
    </source>
</evidence>
<feature type="region of interest" description="Disordered" evidence="11">
    <location>
        <begin position="219"/>
        <end position="491"/>
    </location>
</feature>
<feature type="compositionally biased region" description="Basic and acidic residues" evidence="11">
    <location>
        <begin position="299"/>
        <end position="331"/>
    </location>
</feature>
<feature type="compositionally biased region" description="Basic residues" evidence="11">
    <location>
        <begin position="252"/>
        <end position="267"/>
    </location>
</feature>
<dbReference type="InterPro" id="IPR000649">
    <property type="entry name" value="IF-2B-related"/>
</dbReference>
<name>A0ABN7BE10_9HEMI</name>